<dbReference type="CDD" id="cd01651">
    <property type="entry name" value="RT_G2_intron"/>
    <property type="match status" value="1"/>
</dbReference>
<dbReference type="PANTHER" id="PTHR34047">
    <property type="entry name" value="NUCLEAR INTRON MATURASE 1, MITOCHONDRIAL-RELATED"/>
    <property type="match status" value="1"/>
</dbReference>
<protein>
    <recommendedName>
        <fullName evidence="1">Reverse transcriptase domain-containing protein</fullName>
    </recommendedName>
</protein>
<name>A0A645BK76_9ZZZZ</name>
<dbReference type="PROSITE" id="PS50878">
    <property type="entry name" value="RT_POL"/>
    <property type="match status" value="1"/>
</dbReference>
<comment type="caution">
    <text evidence="2">The sequence shown here is derived from an EMBL/GenBank/DDBJ whole genome shotgun (WGS) entry which is preliminary data.</text>
</comment>
<organism evidence="2">
    <name type="scientific">bioreactor metagenome</name>
    <dbReference type="NCBI Taxonomy" id="1076179"/>
    <lineage>
        <taxon>unclassified sequences</taxon>
        <taxon>metagenomes</taxon>
        <taxon>ecological metagenomes</taxon>
    </lineage>
</organism>
<dbReference type="NCBIfam" id="TIGR04416">
    <property type="entry name" value="group_II_RT_mat"/>
    <property type="match status" value="1"/>
</dbReference>
<dbReference type="InterPro" id="IPR043502">
    <property type="entry name" value="DNA/RNA_pol_sf"/>
</dbReference>
<reference evidence="2" key="1">
    <citation type="submission" date="2019-08" db="EMBL/GenBank/DDBJ databases">
        <authorList>
            <person name="Kucharzyk K."/>
            <person name="Murdoch R.W."/>
            <person name="Higgins S."/>
            <person name="Loffler F."/>
        </authorList>
    </citation>
    <scope>NUCLEOTIDE SEQUENCE</scope>
</reference>
<gene>
    <name evidence="2" type="ORF">SDC9_112395</name>
</gene>
<dbReference type="Pfam" id="PF08388">
    <property type="entry name" value="GIIM"/>
    <property type="match status" value="1"/>
</dbReference>
<accession>A0A645BK76</accession>
<evidence type="ECO:0000313" key="2">
    <source>
        <dbReference type="EMBL" id="MPM65498.1"/>
    </source>
</evidence>
<dbReference type="PANTHER" id="PTHR34047:SF8">
    <property type="entry name" value="PROTEIN YKFC"/>
    <property type="match status" value="1"/>
</dbReference>
<dbReference type="InterPro" id="IPR030931">
    <property type="entry name" value="Group_II_RT_mat"/>
</dbReference>
<dbReference type="InterPro" id="IPR000477">
    <property type="entry name" value="RT_dom"/>
</dbReference>
<proteinExistence type="predicted"/>
<dbReference type="AlphaFoldDB" id="A0A645BK76"/>
<dbReference type="EMBL" id="VSSQ01020549">
    <property type="protein sequence ID" value="MPM65498.1"/>
    <property type="molecule type" value="Genomic_DNA"/>
</dbReference>
<dbReference type="InterPro" id="IPR013597">
    <property type="entry name" value="Mat_intron_G2"/>
</dbReference>
<feature type="domain" description="Reverse transcriptase" evidence="1">
    <location>
        <begin position="88"/>
        <end position="314"/>
    </location>
</feature>
<dbReference type="InterPro" id="IPR051083">
    <property type="entry name" value="GrpII_Intron_Splice-Mob/Def"/>
</dbReference>
<evidence type="ECO:0000259" key="1">
    <source>
        <dbReference type="PROSITE" id="PS50878"/>
    </source>
</evidence>
<dbReference type="Pfam" id="PF00078">
    <property type="entry name" value="RVT_1"/>
    <property type="match status" value="1"/>
</dbReference>
<dbReference type="SUPFAM" id="SSF56672">
    <property type="entry name" value="DNA/RNA polymerases"/>
    <property type="match status" value="1"/>
</dbReference>
<sequence length="474" mass="54692">MRRKQKTAQAGCSCEDKLEAESTMKAPSIAHTENAGEERAQTLLECILTRANMAEAYKRVVKNGGASGIDGMTVQAMYGHLKEHYPELIQSLYDGSYRPQAVKRVEIPKADGGKRKLGIPTVIDRMIQQAISQVLTPIFEKQFSDGSYGFRKGRSAHQAIEQARIYYEQGYKVSVDIDLAKYFDTVNHNLLIKMLREEIKDERVIRLVRKYLKSGVMENGLISSTTEGTPQGGNLSPLLSNIYLTKFDKLLESRGHKFVRYADDCNIYVKSARAAQRVMGNCVNYLEGTLKLKVNQKKSCIGSPTKLKFLGFSLYPSKGETKIRAHEQSLKRFKDKIRKLTARNQGRSIETIMLNLRKYTTGWLGYYAIAEMKSAMLQLTGWIRRRIRQIYWKQWKRIWPKYKNLRQLGIHHRDAWRWANSRLGCWHIARTWILTTSLTNKYLASQGYDDILLRYEAMRARYRTAVYRTVRTVV</sequence>